<reference evidence="1" key="1">
    <citation type="journal article" date="2020" name="BMC Genomics">
        <title>Correction to: Identification and distribution of gene clusters required for synthesis of sphingolipid metabolism inhibitors in diverse species of the filamentous fungus Fusarium.</title>
        <authorList>
            <person name="Kim H.S."/>
            <person name="Lohmar J.M."/>
            <person name="Busman M."/>
            <person name="Brown D.W."/>
            <person name="Naumann T.A."/>
            <person name="Divon H.H."/>
            <person name="Lysoe E."/>
            <person name="Uhlig S."/>
            <person name="Proctor R.H."/>
        </authorList>
    </citation>
    <scope>NUCLEOTIDE SEQUENCE</scope>
    <source>
        <strain evidence="1">NRRL 22465</strain>
    </source>
</reference>
<protein>
    <submittedName>
        <fullName evidence="1">Uncharacterized protein</fullName>
    </submittedName>
</protein>
<gene>
    <name evidence="1" type="ORF">FZEAL_10981</name>
</gene>
<sequence length="84" mass="8420">MSKTTLATIACLSAGGGAAVTAALFSLRGGKRAEESKIFVPPAVVPPNTPVNPNSIVDPAGLFQYGFPGPVADVASRSGLVSSY</sequence>
<dbReference type="Proteomes" id="UP000635477">
    <property type="component" value="Unassembled WGS sequence"/>
</dbReference>
<name>A0A8H4X5D7_9HYPO</name>
<proteinExistence type="predicted"/>
<keyword evidence="2" id="KW-1185">Reference proteome</keyword>
<comment type="caution">
    <text evidence="1">The sequence shown here is derived from an EMBL/GenBank/DDBJ whole genome shotgun (WGS) entry which is preliminary data.</text>
</comment>
<accession>A0A8H4X5D7</accession>
<reference evidence="1" key="2">
    <citation type="submission" date="2020-05" db="EMBL/GenBank/DDBJ databases">
        <authorList>
            <person name="Kim H.-S."/>
            <person name="Proctor R.H."/>
            <person name="Brown D.W."/>
        </authorList>
    </citation>
    <scope>NUCLEOTIDE SEQUENCE</scope>
    <source>
        <strain evidence="1">NRRL 22465</strain>
    </source>
</reference>
<dbReference type="EMBL" id="JABEYC010001741">
    <property type="protein sequence ID" value="KAF4962538.1"/>
    <property type="molecule type" value="Genomic_DNA"/>
</dbReference>
<organism evidence="1 2">
    <name type="scientific">Fusarium zealandicum</name>
    <dbReference type="NCBI Taxonomy" id="1053134"/>
    <lineage>
        <taxon>Eukaryota</taxon>
        <taxon>Fungi</taxon>
        <taxon>Dikarya</taxon>
        <taxon>Ascomycota</taxon>
        <taxon>Pezizomycotina</taxon>
        <taxon>Sordariomycetes</taxon>
        <taxon>Hypocreomycetidae</taxon>
        <taxon>Hypocreales</taxon>
        <taxon>Nectriaceae</taxon>
        <taxon>Fusarium</taxon>
        <taxon>Fusarium staphyleae species complex</taxon>
    </lineage>
</organism>
<evidence type="ECO:0000313" key="2">
    <source>
        <dbReference type="Proteomes" id="UP000635477"/>
    </source>
</evidence>
<evidence type="ECO:0000313" key="1">
    <source>
        <dbReference type="EMBL" id="KAF4962538.1"/>
    </source>
</evidence>
<dbReference type="AlphaFoldDB" id="A0A8H4X5D7"/>
<dbReference type="OrthoDB" id="5418055at2759"/>
<feature type="non-terminal residue" evidence="1">
    <location>
        <position position="84"/>
    </location>
</feature>